<sequence>MELISNNTGNWEIYRMINNKTSEAFIIRLPKMNISGTKTKSYIINYQIIENIGLPTLKTVEEFESENRIGIKTEDLNYQKEWIYVTYNSLYSDSKKIVDVLSQNFIKINENKKSPEYEEFRYRNKLKEITNFEEFIKEIKIDLSLATERDVLIEFDSYFFGTRRDSDSSCIDYKIVDLDNIYTNTGKTQKELLADNFYEFKRAIQGFVKYFVILENQPTYEQYLDKTF</sequence>
<comment type="caution">
    <text evidence="1">The sequence shown here is derived from an EMBL/GenBank/DDBJ whole genome shotgun (WGS) entry which is preliminary data.</text>
</comment>
<gene>
    <name evidence="1" type="ORF">GV828_10535</name>
</gene>
<dbReference type="RefSeq" id="WP_166537462.1">
    <property type="nucleotide sequence ID" value="NZ_JAABLM010000012.1"/>
</dbReference>
<organism evidence="1 2">
    <name type="scientific">Flavobacterium ichthyis</name>
    <dbReference type="NCBI Taxonomy" id="2698827"/>
    <lineage>
        <taxon>Bacteria</taxon>
        <taxon>Pseudomonadati</taxon>
        <taxon>Bacteroidota</taxon>
        <taxon>Flavobacteriia</taxon>
        <taxon>Flavobacteriales</taxon>
        <taxon>Flavobacteriaceae</taxon>
        <taxon>Flavobacterium</taxon>
    </lineage>
</organism>
<dbReference type="Proteomes" id="UP000798602">
    <property type="component" value="Unassembled WGS sequence"/>
</dbReference>
<protein>
    <submittedName>
        <fullName evidence="1">Uncharacterized protein</fullName>
    </submittedName>
</protein>
<reference evidence="2" key="1">
    <citation type="submission" date="2020-01" db="EMBL/GenBank/DDBJ databases">
        <title>Sphingomonas sp. strain CSW-10.</title>
        <authorList>
            <person name="Chen W.-M."/>
        </authorList>
    </citation>
    <scope>NUCLEOTIDE SEQUENCE [LARGE SCALE GENOMIC DNA]</scope>
    <source>
        <strain evidence="2">NST-5</strain>
    </source>
</reference>
<proteinExistence type="predicted"/>
<keyword evidence="2" id="KW-1185">Reference proteome</keyword>
<name>A0ABW9ZEC3_9FLAO</name>
<dbReference type="EMBL" id="JAABLM010000012">
    <property type="protein sequence ID" value="NBL65637.1"/>
    <property type="molecule type" value="Genomic_DNA"/>
</dbReference>
<evidence type="ECO:0000313" key="1">
    <source>
        <dbReference type="EMBL" id="NBL65637.1"/>
    </source>
</evidence>
<evidence type="ECO:0000313" key="2">
    <source>
        <dbReference type="Proteomes" id="UP000798602"/>
    </source>
</evidence>
<accession>A0ABW9ZEC3</accession>